<evidence type="ECO:0000313" key="5">
    <source>
        <dbReference type="EMBL" id="REF34848.1"/>
    </source>
</evidence>
<evidence type="ECO:0000259" key="4">
    <source>
        <dbReference type="PROSITE" id="PS51371"/>
    </source>
</evidence>
<feature type="domain" description="CBS" evidence="4">
    <location>
        <begin position="101"/>
        <end position="156"/>
    </location>
</feature>
<dbReference type="RefSeq" id="WP_115848738.1">
    <property type="nucleotide sequence ID" value="NZ_QTUC01000001.1"/>
</dbReference>
<dbReference type="InterPro" id="IPR046342">
    <property type="entry name" value="CBS_dom_sf"/>
</dbReference>
<dbReference type="InterPro" id="IPR000644">
    <property type="entry name" value="CBS_dom"/>
</dbReference>
<gene>
    <name evidence="5" type="ORF">DFJ64_0214</name>
</gene>
<dbReference type="AlphaFoldDB" id="A0A3D9UZC7"/>
<keyword evidence="1 2" id="KW-0129">CBS domain</keyword>
<dbReference type="InterPro" id="IPR015035">
    <property type="entry name" value="DUF1918"/>
</dbReference>
<dbReference type="EMBL" id="QTUC01000001">
    <property type="protein sequence ID" value="REF34848.1"/>
    <property type="molecule type" value="Genomic_DNA"/>
</dbReference>
<name>A0A3D9UZC7_THECX</name>
<dbReference type="SUPFAM" id="SSF54631">
    <property type="entry name" value="CBS-domain pair"/>
    <property type="match status" value="1"/>
</dbReference>
<dbReference type="PANTHER" id="PTHR43080">
    <property type="entry name" value="CBS DOMAIN-CONTAINING PROTEIN CBSX3, MITOCHONDRIAL"/>
    <property type="match status" value="1"/>
</dbReference>
<dbReference type="InterPro" id="IPR051257">
    <property type="entry name" value="Diverse_CBS-Domain"/>
</dbReference>
<dbReference type="SMART" id="SM00116">
    <property type="entry name" value="CBS"/>
    <property type="match status" value="2"/>
</dbReference>
<organism evidence="5 6">
    <name type="scientific">Thermasporomyces composti</name>
    <dbReference type="NCBI Taxonomy" id="696763"/>
    <lineage>
        <taxon>Bacteria</taxon>
        <taxon>Bacillati</taxon>
        <taxon>Actinomycetota</taxon>
        <taxon>Actinomycetes</taxon>
        <taxon>Propionibacteriales</taxon>
        <taxon>Nocardioidaceae</taxon>
        <taxon>Thermasporomyces</taxon>
    </lineage>
</organism>
<accession>A0A3D9UZC7</accession>
<proteinExistence type="predicted"/>
<dbReference type="Proteomes" id="UP000256485">
    <property type="component" value="Unassembled WGS sequence"/>
</dbReference>
<dbReference type="Pfam" id="PF00571">
    <property type="entry name" value="CBS"/>
    <property type="match status" value="2"/>
</dbReference>
<dbReference type="PROSITE" id="PS51371">
    <property type="entry name" value="CBS"/>
    <property type="match status" value="2"/>
</dbReference>
<dbReference type="OrthoDB" id="3783815at2"/>
<feature type="region of interest" description="Disordered" evidence="3">
    <location>
        <begin position="59"/>
        <end position="97"/>
    </location>
</feature>
<reference evidence="5 6" key="1">
    <citation type="submission" date="2018-08" db="EMBL/GenBank/DDBJ databases">
        <title>Sequencing the genomes of 1000 actinobacteria strains.</title>
        <authorList>
            <person name="Klenk H.-P."/>
        </authorList>
    </citation>
    <scope>NUCLEOTIDE SEQUENCE [LARGE SCALE GENOMIC DNA]</scope>
    <source>
        <strain evidence="5 6">DSM 22891</strain>
    </source>
</reference>
<protein>
    <submittedName>
        <fullName evidence="5">CBS domain protein</fullName>
    </submittedName>
</protein>
<evidence type="ECO:0000256" key="3">
    <source>
        <dbReference type="SAM" id="MobiDB-lite"/>
    </source>
</evidence>
<evidence type="ECO:0000256" key="2">
    <source>
        <dbReference type="PROSITE-ProRule" id="PRU00703"/>
    </source>
</evidence>
<dbReference type="Pfam" id="PF08940">
    <property type="entry name" value="DUF1918"/>
    <property type="match status" value="1"/>
</dbReference>
<keyword evidence="6" id="KW-1185">Reference proteome</keyword>
<evidence type="ECO:0000256" key="1">
    <source>
        <dbReference type="ARBA" id="ARBA00023122"/>
    </source>
</evidence>
<comment type="caution">
    <text evidence="5">The sequence shown here is derived from an EMBL/GenBank/DDBJ whole genome shotgun (WGS) entry which is preliminary data.</text>
</comment>
<feature type="domain" description="CBS" evidence="4">
    <location>
        <begin position="165"/>
        <end position="218"/>
    </location>
</feature>
<dbReference type="Gene3D" id="2.30.30.440">
    <property type="entry name" value="Domain of unknown function DUF1918"/>
    <property type="match status" value="1"/>
</dbReference>
<sequence length="218" mass="23231">MRAVVGDRIVVRSGSVDRPDRQGTVREVLGAGDHEHYRVVWDDGRESVLYPGPDAAIIPAQTRREQPPASTTGSAAEGTEGRTTPPAVSRTRPDDPVERIMSSPVATVEARDSLRTVAVSLADAAVGALVVMDDETPLGMISERDVVHAVAGGSDPDQVEALNLVGATTVWAQPTDSIRDVAAMMREAEVRHIPVRVQDAVVGVVSIRDVVQVLMENC</sequence>
<dbReference type="Gene3D" id="3.10.580.10">
    <property type="entry name" value="CBS-domain"/>
    <property type="match status" value="1"/>
</dbReference>
<dbReference type="SUPFAM" id="SSF50118">
    <property type="entry name" value="Cell growth inhibitor/plasmid maintenance toxic component"/>
    <property type="match status" value="1"/>
</dbReference>
<evidence type="ECO:0000313" key="6">
    <source>
        <dbReference type="Proteomes" id="UP000256485"/>
    </source>
</evidence>
<dbReference type="PANTHER" id="PTHR43080:SF2">
    <property type="entry name" value="CBS DOMAIN-CONTAINING PROTEIN"/>
    <property type="match status" value="1"/>
</dbReference>